<dbReference type="KEGG" id="ccal:108627143"/>
<evidence type="ECO:0000256" key="5">
    <source>
        <dbReference type="ARBA" id="ARBA00022832"/>
    </source>
</evidence>
<feature type="transmembrane region" description="Helical" evidence="10">
    <location>
        <begin position="240"/>
        <end position="257"/>
    </location>
</feature>
<comment type="similarity">
    <text evidence="10">Belongs to the ELO family.</text>
</comment>
<evidence type="ECO:0000256" key="6">
    <source>
        <dbReference type="ARBA" id="ARBA00022989"/>
    </source>
</evidence>
<dbReference type="Proteomes" id="UP000694925">
    <property type="component" value="Unplaced"/>
</dbReference>
<feature type="transmembrane region" description="Helical" evidence="10">
    <location>
        <begin position="63"/>
        <end position="86"/>
    </location>
</feature>
<dbReference type="GO" id="GO:0005789">
    <property type="term" value="C:endoplasmic reticulum membrane"/>
    <property type="evidence" value="ECO:0007669"/>
    <property type="project" value="TreeGrafter"/>
</dbReference>
<keyword evidence="9 10" id="KW-0275">Fatty acid biosynthesis</keyword>
<comment type="subcellular location">
    <subcellularLocation>
        <location evidence="1">Membrane</location>
        <topology evidence="1">Multi-pass membrane protein</topology>
    </subcellularLocation>
</comment>
<dbReference type="InterPro" id="IPR002076">
    <property type="entry name" value="ELO_fam"/>
</dbReference>
<dbReference type="GO" id="GO:0034625">
    <property type="term" value="P:fatty acid elongation, monounsaturated fatty acid"/>
    <property type="evidence" value="ECO:0007669"/>
    <property type="project" value="TreeGrafter"/>
</dbReference>
<comment type="catalytic activity">
    <reaction evidence="10">
        <text>a very-long-chain acyl-CoA + malonyl-CoA + H(+) = a very-long-chain 3-oxoacyl-CoA + CO2 + CoA</text>
        <dbReference type="Rhea" id="RHEA:32727"/>
        <dbReference type="ChEBI" id="CHEBI:15378"/>
        <dbReference type="ChEBI" id="CHEBI:16526"/>
        <dbReference type="ChEBI" id="CHEBI:57287"/>
        <dbReference type="ChEBI" id="CHEBI:57384"/>
        <dbReference type="ChEBI" id="CHEBI:90725"/>
        <dbReference type="ChEBI" id="CHEBI:90736"/>
        <dbReference type="EC" id="2.3.1.199"/>
    </reaction>
</comment>
<dbReference type="PROSITE" id="PS01188">
    <property type="entry name" value="ELO"/>
    <property type="match status" value="1"/>
</dbReference>
<dbReference type="PANTHER" id="PTHR11157:SF103">
    <property type="entry name" value="ELONGATION OF VERY LONG CHAIN FATTY ACIDS PROTEIN"/>
    <property type="match status" value="1"/>
</dbReference>
<evidence type="ECO:0000256" key="9">
    <source>
        <dbReference type="ARBA" id="ARBA00023160"/>
    </source>
</evidence>
<dbReference type="InterPro" id="IPR030457">
    <property type="entry name" value="ELO_CS"/>
</dbReference>
<name>A0AAJ7J3P0_9HYME</name>
<evidence type="ECO:0000256" key="4">
    <source>
        <dbReference type="ARBA" id="ARBA00022692"/>
    </source>
</evidence>
<evidence type="ECO:0000256" key="1">
    <source>
        <dbReference type="ARBA" id="ARBA00004141"/>
    </source>
</evidence>
<dbReference type="GO" id="GO:0034626">
    <property type="term" value="P:fatty acid elongation, polyunsaturated fatty acid"/>
    <property type="evidence" value="ECO:0007669"/>
    <property type="project" value="TreeGrafter"/>
</dbReference>
<keyword evidence="6 10" id="KW-1133">Transmembrane helix</keyword>
<feature type="transmembrane region" description="Helical" evidence="10">
    <location>
        <begin position="208"/>
        <end position="228"/>
    </location>
</feature>
<keyword evidence="8 10" id="KW-0472">Membrane</keyword>
<dbReference type="RefSeq" id="XP_017883721.1">
    <property type="nucleotide sequence ID" value="XM_018028232.2"/>
</dbReference>
<feature type="transmembrane region" description="Helical" evidence="10">
    <location>
        <begin position="173"/>
        <end position="196"/>
    </location>
</feature>
<dbReference type="AlphaFoldDB" id="A0AAJ7J3P0"/>
<accession>A0AAJ7J3P0</accession>
<evidence type="ECO:0000256" key="10">
    <source>
        <dbReference type="RuleBase" id="RU361115"/>
    </source>
</evidence>
<keyword evidence="5 10" id="KW-0276">Fatty acid metabolism</keyword>
<keyword evidence="11" id="KW-1185">Reference proteome</keyword>
<feature type="transmembrane region" description="Helical" evidence="10">
    <location>
        <begin position="32"/>
        <end position="51"/>
    </location>
</feature>
<evidence type="ECO:0000256" key="3">
    <source>
        <dbReference type="ARBA" id="ARBA00022679"/>
    </source>
</evidence>
<reference evidence="12" key="1">
    <citation type="submission" date="2025-08" db="UniProtKB">
        <authorList>
            <consortium name="RefSeq"/>
        </authorList>
    </citation>
    <scope>IDENTIFICATION</scope>
    <source>
        <tissue evidence="12">Whole body</tissue>
    </source>
</reference>
<dbReference type="GO" id="GO:0019367">
    <property type="term" value="P:fatty acid elongation, saturated fatty acid"/>
    <property type="evidence" value="ECO:0007669"/>
    <property type="project" value="TreeGrafter"/>
</dbReference>
<feature type="transmembrane region" description="Helical" evidence="10">
    <location>
        <begin position="119"/>
        <end position="138"/>
    </location>
</feature>
<gene>
    <name evidence="12" type="primary">LOC108627143</name>
</gene>
<dbReference type="PANTHER" id="PTHR11157">
    <property type="entry name" value="FATTY ACID ACYL TRANSFERASE-RELATED"/>
    <property type="match status" value="1"/>
</dbReference>
<dbReference type="GO" id="GO:0030148">
    <property type="term" value="P:sphingolipid biosynthetic process"/>
    <property type="evidence" value="ECO:0007669"/>
    <property type="project" value="TreeGrafter"/>
</dbReference>
<organism evidence="11 12">
    <name type="scientific">Ceratina calcarata</name>
    <dbReference type="NCBI Taxonomy" id="156304"/>
    <lineage>
        <taxon>Eukaryota</taxon>
        <taxon>Metazoa</taxon>
        <taxon>Ecdysozoa</taxon>
        <taxon>Arthropoda</taxon>
        <taxon>Hexapoda</taxon>
        <taxon>Insecta</taxon>
        <taxon>Pterygota</taxon>
        <taxon>Neoptera</taxon>
        <taxon>Endopterygota</taxon>
        <taxon>Hymenoptera</taxon>
        <taxon>Apocrita</taxon>
        <taxon>Aculeata</taxon>
        <taxon>Apoidea</taxon>
        <taxon>Anthophila</taxon>
        <taxon>Apidae</taxon>
        <taxon>Ceratina</taxon>
        <taxon>Zadontomerus</taxon>
    </lineage>
</organism>
<dbReference type="CTD" id="42657"/>
<dbReference type="Pfam" id="PF01151">
    <property type="entry name" value="ELO"/>
    <property type="match status" value="1"/>
</dbReference>
<protein>
    <recommendedName>
        <fullName evidence="10">Elongation of very long chain fatty acids protein</fullName>
        <ecNumber evidence="10">2.3.1.199</ecNumber>
    </recommendedName>
    <alternativeName>
        <fullName evidence="10">Very-long-chain 3-oxoacyl-CoA synthase</fullName>
    </alternativeName>
</protein>
<evidence type="ECO:0000313" key="11">
    <source>
        <dbReference type="Proteomes" id="UP000694925"/>
    </source>
</evidence>
<keyword evidence="7 10" id="KW-0443">Lipid metabolism</keyword>
<proteinExistence type="inferred from homology"/>
<dbReference type="GO" id="GO:0042761">
    <property type="term" value="P:very long-chain fatty acid biosynthetic process"/>
    <property type="evidence" value="ECO:0007669"/>
    <property type="project" value="TreeGrafter"/>
</dbReference>
<feature type="transmembrane region" description="Helical" evidence="10">
    <location>
        <begin position="150"/>
        <end position="167"/>
    </location>
</feature>
<sequence>MSNLIHLVMNNYNEIFEMKKDMNVDSWPMMGSPGPMLCIVGTYLAFVLKVGPKMMEKRPAFQLNSLLIAYNAFQVVFSVWLTILALKPGVGLLMFSTKCNNSNRGPVDLELEAQVTRGAWWYFVAKIIELLDTVFFVLRKKQNQVTFLHVYHHTITSVFSWCYLKFLPGEQGALLGCLNSFVHIVMYSYYLIAALGPQYRKYLWWKKYMTWMQLIQFAIMFAYLMMILAMDCKVPKALTYFFLTNVVIFLYLFSDFYRKAYNKKKEV</sequence>
<evidence type="ECO:0000256" key="2">
    <source>
        <dbReference type="ARBA" id="ARBA00022516"/>
    </source>
</evidence>
<evidence type="ECO:0000313" key="12">
    <source>
        <dbReference type="RefSeq" id="XP_017883721.1"/>
    </source>
</evidence>
<evidence type="ECO:0000256" key="7">
    <source>
        <dbReference type="ARBA" id="ARBA00023098"/>
    </source>
</evidence>
<dbReference type="EC" id="2.3.1.199" evidence="10"/>
<keyword evidence="3 10" id="KW-0808">Transferase</keyword>
<keyword evidence="4 10" id="KW-0812">Transmembrane</keyword>
<keyword evidence="2 10" id="KW-0444">Lipid biosynthesis</keyword>
<evidence type="ECO:0000256" key="8">
    <source>
        <dbReference type="ARBA" id="ARBA00023136"/>
    </source>
</evidence>
<dbReference type="GeneID" id="108627143"/>
<dbReference type="GO" id="GO:0009922">
    <property type="term" value="F:fatty acid elongase activity"/>
    <property type="evidence" value="ECO:0007669"/>
    <property type="project" value="UniProtKB-EC"/>
</dbReference>